<dbReference type="STRING" id="104623.Ser39006_00475"/>
<reference evidence="3" key="4">
    <citation type="submission" date="2017-11" db="EMBL/GenBank/DDBJ databases">
        <title>Complete genome sequence of Serratia sp. ATCC 39006.</title>
        <authorList>
            <person name="Hampton H.G."/>
            <person name="Jackson S.A."/>
            <person name="Jauregui R."/>
            <person name="Poulter G.T.M."/>
            <person name="Salmond G.P.C."/>
            <person name="Fineran P.C."/>
        </authorList>
    </citation>
    <scope>NUCLEOTIDE SEQUENCE</scope>
    <source>
        <strain evidence="3">ATCC 39006</strain>
    </source>
</reference>
<evidence type="ECO:0000259" key="1">
    <source>
        <dbReference type="Pfam" id="PF00501"/>
    </source>
</evidence>
<sequence length="450" mass="51036">MNSVTVRALCNWLDDEDNTLRVIACNGAREIRLGTLRRQVAALCQQLLGRDELRWALCFEDSYLFVVGLLAVLHAGKVPVVPGHCRQSVLQEQTDEFEGILTDLSLNLDCPLFEVSESDEGIDGELPTIADDAYVILFTSGSTGKPRQIIKPVHCLDEESRWLATLWGSRLQGCHIIASVTHQHLYGLTFRIWLPMALGLSFDSRQTLYTEQLASHSRQRRYAFISSPAFLRRIDRTLHVSRCQLTVSAGGALPWSSAQAVLTWLGNPVDEIYGSTETGVIASRSRYDEHITWQPFAGISFCCDDQHNWWARSALIPQAKGVKLDDKLVFDEQGCFQICGRHDRIVKIEDKRISLSEIERRLLALPEIDDAVALQVTRTERSAIGVVLVLKSPLMASDLPQLKRKWRHELHKWLEPVAMPRFWRIVEVIPHNTQSKRAWPQIQELFHAAC</sequence>
<dbReference type="InterPro" id="IPR000873">
    <property type="entry name" value="AMP-dep_synth/lig_dom"/>
</dbReference>
<dbReference type="AlphaFoldDB" id="A0A2I5TEY4"/>
<dbReference type="RefSeq" id="WP_021013751.1">
    <property type="nucleotide sequence ID" value="NZ_CP025084.1"/>
</dbReference>
<evidence type="ECO:0000313" key="3">
    <source>
        <dbReference type="EMBL" id="AUH03123.1"/>
    </source>
</evidence>
<dbReference type="OrthoDB" id="9787658at2"/>
<feature type="domain" description="AMP-dependent synthetase/ligase" evidence="1">
    <location>
        <begin position="127"/>
        <end position="298"/>
    </location>
</feature>
<dbReference type="Proteomes" id="UP000017700">
    <property type="component" value="Chromosome"/>
</dbReference>
<dbReference type="SUPFAM" id="SSF56801">
    <property type="entry name" value="Acetyl-CoA synthetase-like"/>
    <property type="match status" value="1"/>
</dbReference>
<keyword evidence="4" id="KW-1185">Reference proteome</keyword>
<dbReference type="KEGG" id="serq:CWC46_02625"/>
<dbReference type="PROSITE" id="PS00455">
    <property type="entry name" value="AMP_BINDING"/>
    <property type="match status" value="1"/>
</dbReference>
<accession>A0A2I5TEY4</accession>
<organism evidence="3 4">
    <name type="scientific">Serratia sp. (strain ATCC 39006)</name>
    <name type="common">Prodigiosinella confusarubida</name>
    <dbReference type="NCBI Taxonomy" id="104623"/>
    <lineage>
        <taxon>Bacteria</taxon>
        <taxon>Pseudomonadati</taxon>
        <taxon>Pseudomonadota</taxon>
        <taxon>Gammaproteobacteria</taxon>
        <taxon>Enterobacterales</taxon>
        <taxon>Pectobacteriaceae</taxon>
        <taxon>Prodigiosinella</taxon>
    </lineage>
</organism>
<protein>
    <submittedName>
        <fullName evidence="3">AMP-binding protein</fullName>
    </submittedName>
</protein>
<dbReference type="EMBL" id="CP025084">
    <property type="protein sequence ID" value="AUH03123.1"/>
    <property type="molecule type" value="Genomic_DNA"/>
</dbReference>
<reference evidence="3" key="2">
    <citation type="submission" date="2013-09" db="EMBL/GenBank/DDBJ databases">
        <authorList>
            <person name="Wang G."/>
            <person name="Yang Y."/>
            <person name="Su Y."/>
        </authorList>
    </citation>
    <scope>NUCLEOTIDE SEQUENCE</scope>
    <source>
        <strain evidence="3">ATCC 39006</strain>
    </source>
</reference>
<dbReference type="PANTHER" id="PTHR45398:SF1">
    <property type="entry name" value="ENZYME, PUTATIVE (JCVI)-RELATED"/>
    <property type="match status" value="1"/>
</dbReference>
<dbReference type="Gene3D" id="3.30.300.30">
    <property type="match status" value="1"/>
</dbReference>
<proteinExistence type="predicted"/>
<dbReference type="Proteomes" id="UP000233778">
    <property type="component" value="Chromosome"/>
</dbReference>
<dbReference type="EMBL" id="CP025085">
    <property type="protein sequence ID" value="AUG98808.1"/>
    <property type="molecule type" value="Genomic_DNA"/>
</dbReference>
<reference evidence="2 5" key="3">
    <citation type="submission" date="2017-11" db="EMBL/GenBank/DDBJ databases">
        <title>Complete genome sequence of Serratia sp. ATCC 39006 LacA.</title>
        <authorList>
            <person name="Hampton H.G."/>
            <person name="Jackson S.A."/>
            <person name="Jauregui R."/>
            <person name="Poulter G.T.M."/>
            <person name="Salmond G.P.C."/>
            <person name="Fineran P.C."/>
        </authorList>
    </citation>
    <scope>NUCLEOTIDE SEQUENCE [LARGE SCALE GENOMIC DNA]</scope>
    <source>
        <strain evidence="2 5">ATCC 39006</strain>
    </source>
</reference>
<dbReference type="InterPro" id="IPR045851">
    <property type="entry name" value="AMP-bd_C_sf"/>
</dbReference>
<name>A0A2I5TEY4_SERS3</name>
<evidence type="ECO:0000313" key="2">
    <source>
        <dbReference type="EMBL" id="AUG98808.1"/>
    </source>
</evidence>
<dbReference type="Pfam" id="PF00501">
    <property type="entry name" value="AMP-binding"/>
    <property type="match status" value="1"/>
</dbReference>
<dbReference type="InterPro" id="IPR020845">
    <property type="entry name" value="AMP-binding_CS"/>
</dbReference>
<evidence type="ECO:0000313" key="4">
    <source>
        <dbReference type="Proteomes" id="UP000017700"/>
    </source>
</evidence>
<gene>
    <name evidence="2" type="ORF">CWC46_02625</name>
    <name evidence="3" type="ORF">Ser39006_002625</name>
</gene>
<reference evidence="3 4" key="1">
    <citation type="journal article" date="2013" name="Genome Announc.">
        <title>Draft genome sequence of Serratia sp. strain ATCC 39006, a model bacterium for analysis of the biosynthesis and regulation of prodigiosin, a carbapenem, and gas vesicles.</title>
        <authorList>
            <person name="Fineran P.C."/>
            <person name="Iglesias Cans M.C."/>
            <person name="Ramsay J.P."/>
            <person name="Wilf N.M."/>
            <person name="Cossyleon D."/>
            <person name="McNeil M.B."/>
            <person name="Williamson N.R."/>
            <person name="Monson R.E."/>
            <person name="Becher S.A."/>
            <person name="Stanton J.A."/>
            <person name="Brugger K."/>
            <person name="Brown S.D."/>
            <person name="Salmond G.P."/>
        </authorList>
    </citation>
    <scope>NUCLEOTIDE SEQUENCE [LARGE SCALE GENOMIC DNA]</scope>
    <source>
        <strain evidence="3">ATCC 39006</strain>
        <strain evidence="4">ATCC 39006 / SC 11482</strain>
    </source>
</reference>
<evidence type="ECO:0000313" key="5">
    <source>
        <dbReference type="Proteomes" id="UP000233778"/>
    </source>
</evidence>
<dbReference type="KEGG" id="sera:Ser39006_002625"/>
<dbReference type="InterPro" id="IPR042099">
    <property type="entry name" value="ANL_N_sf"/>
</dbReference>
<dbReference type="PANTHER" id="PTHR45398">
    <property type="match status" value="1"/>
</dbReference>
<dbReference type="Gene3D" id="3.40.50.12780">
    <property type="entry name" value="N-terminal domain of ligase-like"/>
    <property type="match status" value="1"/>
</dbReference>